<keyword evidence="18" id="KW-1185">Reference proteome</keyword>
<evidence type="ECO:0000256" key="3">
    <source>
        <dbReference type="ARBA" id="ARBA00012438"/>
    </source>
</evidence>
<dbReference type="PROSITE" id="PS50109">
    <property type="entry name" value="HIS_KIN"/>
    <property type="match status" value="1"/>
</dbReference>
<dbReference type="Pfam" id="PF02518">
    <property type="entry name" value="HATPase_c"/>
    <property type="match status" value="1"/>
</dbReference>
<feature type="transmembrane region" description="Helical" evidence="14">
    <location>
        <begin position="21"/>
        <end position="43"/>
    </location>
</feature>
<dbReference type="EC" id="2.7.13.3" evidence="3"/>
<dbReference type="GO" id="GO:0005524">
    <property type="term" value="F:ATP binding"/>
    <property type="evidence" value="ECO:0007669"/>
    <property type="project" value="UniProtKB-KW"/>
</dbReference>
<dbReference type="AlphaFoldDB" id="A0A926KPS0"/>
<dbReference type="InterPro" id="IPR005467">
    <property type="entry name" value="His_kinase_dom"/>
</dbReference>
<dbReference type="EMBL" id="JACVVD010000003">
    <property type="protein sequence ID" value="MBD0380911.1"/>
    <property type="molecule type" value="Genomic_DNA"/>
</dbReference>
<feature type="domain" description="Histidine kinase" evidence="15">
    <location>
        <begin position="495"/>
        <end position="612"/>
    </location>
</feature>
<comment type="subcellular location">
    <subcellularLocation>
        <location evidence="2">Cell membrane</location>
        <topology evidence="2">Multi-pass membrane protein</topology>
    </subcellularLocation>
</comment>
<evidence type="ECO:0000256" key="9">
    <source>
        <dbReference type="ARBA" id="ARBA00022777"/>
    </source>
</evidence>
<keyword evidence="6" id="KW-0808">Transferase</keyword>
<dbReference type="PANTHER" id="PTHR34220:SF7">
    <property type="entry name" value="SENSOR HISTIDINE KINASE YPDA"/>
    <property type="match status" value="1"/>
</dbReference>
<gene>
    <name evidence="17" type="ORF">ICC18_12340</name>
</gene>
<evidence type="ECO:0000256" key="6">
    <source>
        <dbReference type="ARBA" id="ARBA00022679"/>
    </source>
</evidence>
<protein>
    <recommendedName>
        <fullName evidence="3">histidine kinase</fullName>
        <ecNumber evidence="3">2.7.13.3</ecNumber>
    </recommendedName>
</protein>
<evidence type="ECO:0000259" key="16">
    <source>
        <dbReference type="PROSITE" id="PS50885"/>
    </source>
</evidence>
<dbReference type="SMART" id="SM00304">
    <property type="entry name" value="HAMP"/>
    <property type="match status" value="1"/>
</dbReference>
<feature type="transmembrane region" description="Helical" evidence="14">
    <location>
        <begin position="312"/>
        <end position="334"/>
    </location>
</feature>
<evidence type="ECO:0000313" key="17">
    <source>
        <dbReference type="EMBL" id="MBD0380911.1"/>
    </source>
</evidence>
<keyword evidence="7 14" id="KW-0812">Transmembrane</keyword>
<dbReference type="Proteomes" id="UP000650466">
    <property type="component" value="Unassembled WGS sequence"/>
</dbReference>
<keyword evidence="12" id="KW-0902">Two-component regulatory system</keyword>
<evidence type="ECO:0000256" key="4">
    <source>
        <dbReference type="ARBA" id="ARBA00022475"/>
    </source>
</evidence>
<evidence type="ECO:0000259" key="15">
    <source>
        <dbReference type="PROSITE" id="PS50109"/>
    </source>
</evidence>
<comment type="caution">
    <text evidence="17">The sequence shown here is derived from an EMBL/GenBank/DDBJ whole genome shotgun (WGS) entry which is preliminary data.</text>
</comment>
<keyword evidence="8" id="KW-0547">Nucleotide-binding</keyword>
<keyword evidence="4" id="KW-1003">Cell membrane</keyword>
<dbReference type="Pfam" id="PF00672">
    <property type="entry name" value="HAMP"/>
    <property type="match status" value="1"/>
</dbReference>
<evidence type="ECO:0000256" key="12">
    <source>
        <dbReference type="ARBA" id="ARBA00023012"/>
    </source>
</evidence>
<evidence type="ECO:0000256" key="11">
    <source>
        <dbReference type="ARBA" id="ARBA00022989"/>
    </source>
</evidence>
<name>A0A926KPS0_9BACL</name>
<dbReference type="GO" id="GO:0000155">
    <property type="term" value="F:phosphorelay sensor kinase activity"/>
    <property type="evidence" value="ECO:0007669"/>
    <property type="project" value="InterPro"/>
</dbReference>
<sequence>MRGLHKLYKKAVSDLSIFNKIFYGVLAIVILIIAGSSFFSNLYSRNLYETQATNNAVRLVDNINTGFEDNLDQVDRIIQSIYAESDYADSNNSIKQVLSTKTFASISDEYNALKVVQNFFQRLMFLRKDFNSIYIYNSKDKFFSYALNGTNKLDYDPTGESWYKETVAADGRTIISAPHKPYQLNYNKEVISYSRLLKNMDQINREPYGVILIDLSIDSLNSIVDKVNLGETTGVLFLDGKGKAIYADNMKVEDKDIAVIEQEITQHAATGKFTAILSNKKYLISFSTSMVTGWKLLTFTPYTEITKVANQLVLFDLLLGLVALLFAVGIAYAFSKLMFKPIHKLKKGINNVKVGNFDFELEYASNDELGQLVRSFNTMVFTIKTLILEKYEEKLARKDAEFKYLQAQINPHFIYNTLQIISSMAVVHKVPEINTASKSLARIMRYSLNAKNKLTIIKDEMEVLVCYLDIQKLRFREFLNYEIEMDEEVKEHRILKLILQPVVENAVSHGIEPKGANGIIKISGKLEGQKIRIIIEDNGVGIAKDEIDKLLQIINSADEIEDTPYPGDGHNSIGLRNINQRMKLIYGQEYGIDIESIQGAGTRVIISIPVQKLTAANSTEGEHQ</sequence>
<organism evidence="17 18">
    <name type="scientific">Paenibacillus sedimenti</name>
    <dbReference type="NCBI Taxonomy" id="2770274"/>
    <lineage>
        <taxon>Bacteria</taxon>
        <taxon>Bacillati</taxon>
        <taxon>Bacillota</taxon>
        <taxon>Bacilli</taxon>
        <taxon>Bacillales</taxon>
        <taxon>Paenibacillaceae</taxon>
        <taxon>Paenibacillus</taxon>
    </lineage>
</organism>
<dbReference type="SMART" id="SM00387">
    <property type="entry name" value="HATPase_c"/>
    <property type="match status" value="1"/>
</dbReference>
<feature type="domain" description="HAMP" evidence="16">
    <location>
        <begin position="336"/>
        <end position="388"/>
    </location>
</feature>
<evidence type="ECO:0000256" key="5">
    <source>
        <dbReference type="ARBA" id="ARBA00022553"/>
    </source>
</evidence>
<evidence type="ECO:0000313" key="18">
    <source>
        <dbReference type="Proteomes" id="UP000650466"/>
    </source>
</evidence>
<keyword evidence="11 14" id="KW-1133">Transmembrane helix</keyword>
<keyword evidence="5" id="KW-0597">Phosphoprotein</keyword>
<evidence type="ECO:0000256" key="8">
    <source>
        <dbReference type="ARBA" id="ARBA00022741"/>
    </source>
</evidence>
<proteinExistence type="predicted"/>
<dbReference type="Gene3D" id="3.30.565.10">
    <property type="entry name" value="Histidine kinase-like ATPase, C-terminal domain"/>
    <property type="match status" value="1"/>
</dbReference>
<dbReference type="PROSITE" id="PS50885">
    <property type="entry name" value="HAMP"/>
    <property type="match status" value="1"/>
</dbReference>
<dbReference type="PANTHER" id="PTHR34220">
    <property type="entry name" value="SENSOR HISTIDINE KINASE YPDA"/>
    <property type="match status" value="1"/>
</dbReference>
<dbReference type="Pfam" id="PF02743">
    <property type="entry name" value="dCache_1"/>
    <property type="match status" value="1"/>
</dbReference>
<dbReference type="InterPro" id="IPR033479">
    <property type="entry name" value="dCache_1"/>
</dbReference>
<comment type="catalytic activity">
    <reaction evidence="1">
        <text>ATP + protein L-histidine = ADP + protein N-phospho-L-histidine.</text>
        <dbReference type="EC" id="2.7.13.3"/>
    </reaction>
</comment>
<keyword evidence="10" id="KW-0067">ATP-binding</keyword>
<accession>A0A926KPS0</accession>
<dbReference type="Pfam" id="PF06580">
    <property type="entry name" value="His_kinase"/>
    <property type="match status" value="1"/>
</dbReference>
<reference evidence="17" key="1">
    <citation type="submission" date="2020-09" db="EMBL/GenBank/DDBJ databases">
        <title>Draft Genome Sequence of Paenibacillus sp. WST5.</title>
        <authorList>
            <person name="Bao Z."/>
        </authorList>
    </citation>
    <scope>NUCLEOTIDE SEQUENCE</scope>
    <source>
        <strain evidence="17">WST5</strain>
    </source>
</reference>
<dbReference type="CDD" id="cd06225">
    <property type="entry name" value="HAMP"/>
    <property type="match status" value="1"/>
</dbReference>
<keyword evidence="13 14" id="KW-0472">Membrane</keyword>
<dbReference type="InterPro" id="IPR036890">
    <property type="entry name" value="HATPase_C_sf"/>
</dbReference>
<dbReference type="InterPro" id="IPR050640">
    <property type="entry name" value="Bact_2-comp_sensor_kinase"/>
</dbReference>
<dbReference type="RefSeq" id="WP_188174658.1">
    <property type="nucleotide sequence ID" value="NZ_JACVVD010000003.1"/>
</dbReference>
<dbReference type="SUPFAM" id="SSF158472">
    <property type="entry name" value="HAMP domain-like"/>
    <property type="match status" value="1"/>
</dbReference>
<evidence type="ECO:0000256" key="14">
    <source>
        <dbReference type="SAM" id="Phobius"/>
    </source>
</evidence>
<dbReference type="SUPFAM" id="SSF55874">
    <property type="entry name" value="ATPase domain of HSP90 chaperone/DNA topoisomerase II/histidine kinase"/>
    <property type="match status" value="1"/>
</dbReference>
<keyword evidence="9 17" id="KW-0418">Kinase</keyword>
<dbReference type="InterPro" id="IPR003660">
    <property type="entry name" value="HAMP_dom"/>
</dbReference>
<evidence type="ECO:0000256" key="10">
    <source>
        <dbReference type="ARBA" id="ARBA00022840"/>
    </source>
</evidence>
<dbReference type="Gene3D" id="1.10.8.500">
    <property type="entry name" value="HAMP domain in histidine kinase"/>
    <property type="match status" value="1"/>
</dbReference>
<evidence type="ECO:0000256" key="2">
    <source>
        <dbReference type="ARBA" id="ARBA00004651"/>
    </source>
</evidence>
<evidence type="ECO:0000256" key="13">
    <source>
        <dbReference type="ARBA" id="ARBA00023136"/>
    </source>
</evidence>
<dbReference type="Gene3D" id="3.30.450.20">
    <property type="entry name" value="PAS domain"/>
    <property type="match status" value="2"/>
</dbReference>
<dbReference type="GO" id="GO:0005886">
    <property type="term" value="C:plasma membrane"/>
    <property type="evidence" value="ECO:0007669"/>
    <property type="project" value="UniProtKB-SubCell"/>
</dbReference>
<dbReference type="InterPro" id="IPR010559">
    <property type="entry name" value="Sig_transdc_His_kin_internal"/>
</dbReference>
<evidence type="ECO:0000256" key="7">
    <source>
        <dbReference type="ARBA" id="ARBA00022692"/>
    </source>
</evidence>
<evidence type="ECO:0000256" key="1">
    <source>
        <dbReference type="ARBA" id="ARBA00000085"/>
    </source>
</evidence>
<dbReference type="InterPro" id="IPR003594">
    <property type="entry name" value="HATPase_dom"/>
</dbReference>